<dbReference type="NCBIfam" id="NF000848">
    <property type="entry name" value="PRK00074.1"/>
    <property type="match status" value="1"/>
</dbReference>
<dbReference type="PRINTS" id="PR00097">
    <property type="entry name" value="ANTSNTHASEII"/>
</dbReference>
<dbReference type="InterPro" id="IPR014729">
    <property type="entry name" value="Rossmann-like_a/b/a_fold"/>
</dbReference>
<feature type="active site" description="Nucleophile" evidence="9">
    <location>
        <position position="86"/>
    </location>
</feature>
<dbReference type="InterPro" id="IPR001674">
    <property type="entry name" value="GMP_synth_C"/>
</dbReference>
<dbReference type="NCBIfam" id="TIGR00888">
    <property type="entry name" value="guaA_Nterm"/>
    <property type="match status" value="1"/>
</dbReference>
<evidence type="ECO:0000313" key="13">
    <source>
        <dbReference type="Proteomes" id="UP000601789"/>
    </source>
</evidence>
<dbReference type="NCBIfam" id="TIGR00884">
    <property type="entry name" value="guaA_Cterm"/>
    <property type="match status" value="1"/>
</dbReference>
<evidence type="ECO:0000256" key="4">
    <source>
        <dbReference type="ARBA" id="ARBA00022741"/>
    </source>
</evidence>
<comment type="caution">
    <text evidence="12">The sequence shown here is derived from an EMBL/GenBank/DDBJ whole genome shotgun (WGS) entry which is preliminary data.</text>
</comment>
<dbReference type="EC" id="6.3.5.2" evidence="9"/>
<dbReference type="Gene3D" id="3.40.50.620">
    <property type="entry name" value="HUPs"/>
    <property type="match status" value="1"/>
</dbReference>
<evidence type="ECO:0000256" key="7">
    <source>
        <dbReference type="ARBA" id="ARBA00022840"/>
    </source>
</evidence>
<dbReference type="InterPro" id="IPR017926">
    <property type="entry name" value="GATASE"/>
</dbReference>
<sequence length="524" mass="57615">MNSTAHPDTVLIIDFGSQVTQLIARRVREAGVYSEIVPFQLAEDAFNRIQPKAVILSGGPASTTDIGSPRAPQAVFEAGIPVLGICYGEQTMCEQLGGKVETGDHREFGRAFLEIEEDSALFEGVWAKGTRHQVWMSHGDRVAAIPEGFRVIGTSTGAPYAAIADEKRRFYAVQFHPEVVHTPDGAKLLSNFVHKIAGLAGDWTMAAYREQAIEAIRKQVGDGRVLCALSGGVDSSVAAVLIHEAIGDRLTCIFVDHGLMRKGEGEQVVSMYREHFNIPLVHVQAQDLFLSQLEGVSDPEVKRKTIGRLFIEVFEAEAKKLADAGKPADFLAQGTLYPDVIESVSFTGGPSVTIKSHHNVGGLPERMNMKLVEPLRELFKDEVRALGRELGLPDQFIERHPFPGPGLAIRCPGVITREKLDILREADAIYLDEIRKAGLYNTIWQAFAVLLPVQTVGVMGDSRTYEFVCALRAVTSVDGMTADFYHYDMEFLGRAATRIINEVRGINRVVYDVTSKPPGTIEWE</sequence>
<evidence type="ECO:0000256" key="3">
    <source>
        <dbReference type="ARBA" id="ARBA00022598"/>
    </source>
</evidence>
<keyword evidence="4 9" id="KW-0547">Nucleotide-binding</keyword>
<dbReference type="SUPFAM" id="SSF52402">
    <property type="entry name" value="Adenine nucleotide alpha hydrolases-like"/>
    <property type="match status" value="1"/>
</dbReference>
<keyword evidence="7 9" id="KW-0067">ATP-binding</keyword>
<keyword evidence="3 9" id="KW-0436">Ligase</keyword>
<accession>A0ABS0SEW5</accession>
<evidence type="ECO:0000313" key="12">
    <source>
        <dbReference type="EMBL" id="MBI1621175.1"/>
    </source>
</evidence>
<dbReference type="Pfam" id="PF00117">
    <property type="entry name" value="GATase"/>
    <property type="match status" value="1"/>
</dbReference>
<dbReference type="PANTHER" id="PTHR11922:SF2">
    <property type="entry name" value="GMP SYNTHASE [GLUTAMINE-HYDROLYZING]"/>
    <property type="match status" value="1"/>
</dbReference>
<proteinExistence type="inferred from homology"/>
<dbReference type="Pfam" id="PF00958">
    <property type="entry name" value="GMP_synt_C"/>
    <property type="match status" value="1"/>
</dbReference>
<dbReference type="InterPro" id="IPR022955">
    <property type="entry name" value="GMP_synthase"/>
</dbReference>
<comment type="function">
    <text evidence="1 9">Catalyzes the synthesis of GMP from XMP.</text>
</comment>
<keyword evidence="5 9" id="KW-0332">GMP biosynthesis</keyword>
<dbReference type="InterPro" id="IPR004739">
    <property type="entry name" value="GMP_synth_GATase"/>
</dbReference>
<reference evidence="12 13" key="1">
    <citation type="submission" date="2020-10" db="EMBL/GenBank/DDBJ databases">
        <title>Aquamicrobium zhengzhouensis sp. nov., a exopolysaccharide producing bacterium isolated from farmland soil.</title>
        <authorList>
            <person name="Wang X."/>
        </authorList>
    </citation>
    <scope>NUCLEOTIDE SEQUENCE [LARGE SCALE GENOMIC DNA]</scope>
    <source>
        <strain evidence="13">cd-1</strain>
    </source>
</reference>
<name>A0ABS0SEW5_9HYPH</name>
<keyword evidence="6 9" id="KW-0658">Purine biosynthesis</keyword>
<dbReference type="PROSITE" id="PS51553">
    <property type="entry name" value="GMPS_ATP_PPASE"/>
    <property type="match status" value="1"/>
</dbReference>
<feature type="domain" description="GMPS ATP-PPase" evidence="11">
    <location>
        <begin position="203"/>
        <end position="399"/>
    </location>
</feature>
<dbReference type="Gene3D" id="3.30.300.10">
    <property type="match status" value="1"/>
</dbReference>
<protein>
    <recommendedName>
        <fullName evidence="9">GMP synthase [glutamine-hydrolyzing]</fullName>
        <ecNumber evidence="9">6.3.5.2</ecNumber>
    </recommendedName>
    <alternativeName>
        <fullName evidence="9">GMP synthetase</fullName>
    </alternativeName>
    <alternativeName>
        <fullName evidence="9">Glutamine amidotransferase</fullName>
    </alternativeName>
</protein>
<keyword evidence="8 9" id="KW-0315">Glutamine amidotransferase</keyword>
<gene>
    <name evidence="9 12" type="primary">guaA</name>
    <name evidence="12" type="ORF">IOD40_10930</name>
</gene>
<dbReference type="PANTHER" id="PTHR11922">
    <property type="entry name" value="GMP SYNTHASE-RELATED"/>
    <property type="match status" value="1"/>
</dbReference>
<organism evidence="12 13">
    <name type="scientific">Aquamicrobium zhengzhouense</name>
    <dbReference type="NCBI Taxonomy" id="2781738"/>
    <lineage>
        <taxon>Bacteria</taxon>
        <taxon>Pseudomonadati</taxon>
        <taxon>Pseudomonadota</taxon>
        <taxon>Alphaproteobacteria</taxon>
        <taxon>Hyphomicrobiales</taxon>
        <taxon>Phyllobacteriaceae</taxon>
        <taxon>Aquamicrobium</taxon>
    </lineage>
</organism>
<feature type="binding site" evidence="10">
    <location>
        <begin position="230"/>
        <end position="236"/>
    </location>
    <ligand>
        <name>ATP</name>
        <dbReference type="ChEBI" id="CHEBI:30616"/>
    </ligand>
</feature>
<dbReference type="PROSITE" id="PS51273">
    <property type="entry name" value="GATASE_TYPE_1"/>
    <property type="match status" value="1"/>
</dbReference>
<comment type="pathway">
    <text evidence="2 9">Purine metabolism; GMP biosynthesis; GMP from XMP (L-Gln route): step 1/1.</text>
</comment>
<dbReference type="InterPro" id="IPR025777">
    <property type="entry name" value="GMPS_ATP_PPase_dom"/>
</dbReference>
<dbReference type="Gene3D" id="3.40.50.880">
    <property type="match status" value="1"/>
</dbReference>
<evidence type="ECO:0000259" key="11">
    <source>
        <dbReference type="PROSITE" id="PS51553"/>
    </source>
</evidence>
<evidence type="ECO:0000256" key="2">
    <source>
        <dbReference type="ARBA" id="ARBA00005153"/>
    </source>
</evidence>
<dbReference type="InterPro" id="IPR029062">
    <property type="entry name" value="Class_I_gatase-like"/>
</dbReference>
<dbReference type="HAMAP" id="MF_00344">
    <property type="entry name" value="GMP_synthase"/>
    <property type="match status" value="1"/>
</dbReference>
<evidence type="ECO:0000256" key="10">
    <source>
        <dbReference type="PROSITE-ProRule" id="PRU00886"/>
    </source>
</evidence>
<comment type="catalytic activity">
    <reaction evidence="9">
        <text>XMP + L-glutamine + ATP + H2O = GMP + L-glutamate + AMP + diphosphate + 2 H(+)</text>
        <dbReference type="Rhea" id="RHEA:11680"/>
        <dbReference type="ChEBI" id="CHEBI:15377"/>
        <dbReference type="ChEBI" id="CHEBI:15378"/>
        <dbReference type="ChEBI" id="CHEBI:29985"/>
        <dbReference type="ChEBI" id="CHEBI:30616"/>
        <dbReference type="ChEBI" id="CHEBI:33019"/>
        <dbReference type="ChEBI" id="CHEBI:57464"/>
        <dbReference type="ChEBI" id="CHEBI:58115"/>
        <dbReference type="ChEBI" id="CHEBI:58359"/>
        <dbReference type="ChEBI" id="CHEBI:456215"/>
        <dbReference type="EC" id="6.3.5.2"/>
    </reaction>
</comment>
<evidence type="ECO:0000256" key="9">
    <source>
        <dbReference type="HAMAP-Rule" id="MF_00344"/>
    </source>
</evidence>
<feature type="active site" evidence="9">
    <location>
        <position position="176"/>
    </location>
</feature>
<dbReference type="Pfam" id="PF03054">
    <property type="entry name" value="tRNA_Me_trans"/>
    <property type="match status" value="1"/>
</dbReference>
<dbReference type="SUPFAM" id="SSF52317">
    <property type="entry name" value="Class I glutamine amidotransferase-like"/>
    <property type="match status" value="1"/>
</dbReference>
<dbReference type="SUPFAM" id="SSF54810">
    <property type="entry name" value="GMP synthetase C-terminal dimerisation domain"/>
    <property type="match status" value="1"/>
</dbReference>
<dbReference type="CDD" id="cd01742">
    <property type="entry name" value="GATase1_GMP_Synthase"/>
    <property type="match status" value="1"/>
</dbReference>
<feature type="active site" evidence="9">
    <location>
        <position position="178"/>
    </location>
</feature>
<keyword evidence="13" id="KW-1185">Reference proteome</keyword>
<dbReference type="Proteomes" id="UP000601789">
    <property type="component" value="Unassembled WGS sequence"/>
</dbReference>
<evidence type="ECO:0000256" key="5">
    <source>
        <dbReference type="ARBA" id="ARBA00022749"/>
    </source>
</evidence>
<dbReference type="GO" id="GO:0003922">
    <property type="term" value="F:GMP synthase (glutamine-hydrolyzing) activity"/>
    <property type="evidence" value="ECO:0007669"/>
    <property type="project" value="UniProtKB-EC"/>
</dbReference>
<dbReference type="EMBL" id="JADGMQ010000006">
    <property type="protein sequence ID" value="MBI1621175.1"/>
    <property type="molecule type" value="Genomic_DNA"/>
</dbReference>
<evidence type="ECO:0000256" key="8">
    <source>
        <dbReference type="ARBA" id="ARBA00022962"/>
    </source>
</evidence>
<dbReference type="CDD" id="cd01997">
    <property type="entry name" value="GMP_synthase_C"/>
    <property type="match status" value="1"/>
</dbReference>
<evidence type="ECO:0000256" key="6">
    <source>
        <dbReference type="ARBA" id="ARBA00022755"/>
    </source>
</evidence>
<dbReference type="RefSeq" id="WP_198476576.1">
    <property type="nucleotide sequence ID" value="NZ_JADGMQ010000006.1"/>
</dbReference>
<evidence type="ECO:0000256" key="1">
    <source>
        <dbReference type="ARBA" id="ARBA00002332"/>
    </source>
</evidence>
<comment type="subunit">
    <text evidence="9">Homodimer.</text>
</comment>
<dbReference type="PRINTS" id="PR00096">
    <property type="entry name" value="GATASE"/>
</dbReference>